<keyword evidence="5" id="KW-1185">Reference proteome</keyword>
<evidence type="ECO:0008006" key="6">
    <source>
        <dbReference type="Google" id="ProtNLM"/>
    </source>
</evidence>
<keyword evidence="2 3" id="KW-0802">TPR repeat</keyword>
<dbReference type="AlphaFoldDB" id="A0A0N8GMK6"/>
<evidence type="ECO:0000256" key="1">
    <source>
        <dbReference type="ARBA" id="ARBA00022737"/>
    </source>
</evidence>
<feature type="repeat" description="TPR" evidence="3">
    <location>
        <begin position="313"/>
        <end position="346"/>
    </location>
</feature>
<organism evidence="4 5">
    <name type="scientific">Levilinea saccharolytica</name>
    <dbReference type="NCBI Taxonomy" id="229921"/>
    <lineage>
        <taxon>Bacteria</taxon>
        <taxon>Bacillati</taxon>
        <taxon>Chloroflexota</taxon>
        <taxon>Anaerolineae</taxon>
        <taxon>Anaerolineales</taxon>
        <taxon>Anaerolineaceae</taxon>
        <taxon>Levilinea</taxon>
    </lineage>
</organism>
<evidence type="ECO:0000313" key="5">
    <source>
        <dbReference type="Proteomes" id="UP000050501"/>
    </source>
</evidence>
<dbReference type="RefSeq" id="WP_062417487.1">
    <property type="nucleotide sequence ID" value="NZ_DF967974.1"/>
</dbReference>
<proteinExistence type="predicted"/>
<sequence length="467" mass="50898">MKTQDRLQLIVRILLVVAVAVLLRLQPLPVGLREAWGEAQQGSLEGLQTALAWQPWRGDLWESLGQALGTQGQAAEAAAALEEAHRLGALSAEGQVRLGDLYAELGQDERAEAWWFALLKQDSPPEAAYVRAAQVLRAGQRWAELEDTLRSGLRVHPNSAELSWQLGALLAASLDSGAEGYLRSAAQAEVTAAPAEELRQALLTAATSGGPSTYQLVGVGRALAGQGQWDLAELAFDQAVAADPSYAEAWAFRGEARYQTGADGSADVRQALKLNPQSVLAQALQALQYRRAGEGERALEILRRVAAQEPQEPAWQLEMGYAFIEMGDSAAALPYFQKAVTLAPERAALWRELAQFCIQYDADARALGLPAARQAVLLAPQDARSQDVMGWVLMNLGDYASAERFLQQALSLEDRSAQIHLHLGQLYLQMEDMERAFPHLTRARSLGKGTDTEILARRLLERFFDGG</sequence>
<dbReference type="STRING" id="229921.ADN01_16990"/>
<dbReference type="EMBL" id="LGCM01000065">
    <property type="protein sequence ID" value="KPL75562.1"/>
    <property type="molecule type" value="Genomic_DNA"/>
</dbReference>
<accession>A0A0N8GMK6</accession>
<feature type="repeat" description="TPR" evidence="3">
    <location>
        <begin position="417"/>
        <end position="450"/>
    </location>
</feature>
<comment type="caution">
    <text evidence="4">The sequence shown here is derived from an EMBL/GenBank/DDBJ whole genome shotgun (WGS) entry which is preliminary data.</text>
</comment>
<dbReference type="InterPro" id="IPR051012">
    <property type="entry name" value="CellSynth/LPSAsmb/PSIAsmb"/>
</dbReference>
<dbReference type="SUPFAM" id="SSF48452">
    <property type="entry name" value="TPR-like"/>
    <property type="match status" value="2"/>
</dbReference>
<protein>
    <recommendedName>
        <fullName evidence="6">Protein containing tetratricopeptide repeat</fullName>
    </recommendedName>
</protein>
<dbReference type="Gene3D" id="1.25.40.10">
    <property type="entry name" value="Tetratricopeptide repeat domain"/>
    <property type="match status" value="4"/>
</dbReference>
<dbReference type="Pfam" id="PF13432">
    <property type="entry name" value="TPR_16"/>
    <property type="match status" value="2"/>
</dbReference>
<reference evidence="4 5" key="1">
    <citation type="submission" date="2015-07" db="EMBL/GenBank/DDBJ databases">
        <title>Genome sequence of Levilinea saccharolytica DSM 16555.</title>
        <authorList>
            <person name="Hemp J."/>
            <person name="Ward L.M."/>
            <person name="Pace L.A."/>
            <person name="Fischer W.W."/>
        </authorList>
    </citation>
    <scope>NUCLEOTIDE SEQUENCE [LARGE SCALE GENOMIC DNA]</scope>
    <source>
        <strain evidence="4 5">KIBI-1</strain>
    </source>
</reference>
<dbReference type="PANTHER" id="PTHR45586">
    <property type="entry name" value="TPR REPEAT-CONTAINING PROTEIN PA4667"/>
    <property type="match status" value="1"/>
</dbReference>
<evidence type="ECO:0000256" key="3">
    <source>
        <dbReference type="PROSITE-ProRule" id="PRU00339"/>
    </source>
</evidence>
<dbReference type="Proteomes" id="UP000050501">
    <property type="component" value="Unassembled WGS sequence"/>
</dbReference>
<dbReference type="Pfam" id="PF13181">
    <property type="entry name" value="TPR_8"/>
    <property type="match status" value="1"/>
</dbReference>
<dbReference type="InterPro" id="IPR011990">
    <property type="entry name" value="TPR-like_helical_dom_sf"/>
</dbReference>
<dbReference type="InterPro" id="IPR019734">
    <property type="entry name" value="TPR_rpt"/>
</dbReference>
<name>A0A0N8GMK6_9CHLR</name>
<dbReference type="SMART" id="SM00028">
    <property type="entry name" value="TPR"/>
    <property type="match status" value="8"/>
</dbReference>
<feature type="repeat" description="TPR" evidence="3">
    <location>
        <begin position="383"/>
        <end position="416"/>
    </location>
</feature>
<keyword evidence="1" id="KW-0677">Repeat</keyword>
<gene>
    <name evidence="4" type="ORF">ADN01_16990</name>
</gene>
<evidence type="ECO:0000256" key="2">
    <source>
        <dbReference type="ARBA" id="ARBA00022803"/>
    </source>
</evidence>
<evidence type="ECO:0000313" key="4">
    <source>
        <dbReference type="EMBL" id="KPL75562.1"/>
    </source>
</evidence>
<dbReference type="PANTHER" id="PTHR45586:SF1">
    <property type="entry name" value="LIPOPOLYSACCHARIDE ASSEMBLY PROTEIN B"/>
    <property type="match status" value="1"/>
</dbReference>
<dbReference type="Pfam" id="PF14559">
    <property type="entry name" value="TPR_19"/>
    <property type="match status" value="1"/>
</dbReference>
<dbReference type="PROSITE" id="PS50005">
    <property type="entry name" value="TPR"/>
    <property type="match status" value="3"/>
</dbReference>
<dbReference type="OrthoDB" id="161703at2"/>